<keyword evidence="2" id="KW-1185">Reference proteome</keyword>
<organism evidence="1 2">
    <name type="scientific">Actinidia rufa</name>
    <dbReference type="NCBI Taxonomy" id="165716"/>
    <lineage>
        <taxon>Eukaryota</taxon>
        <taxon>Viridiplantae</taxon>
        <taxon>Streptophyta</taxon>
        <taxon>Embryophyta</taxon>
        <taxon>Tracheophyta</taxon>
        <taxon>Spermatophyta</taxon>
        <taxon>Magnoliopsida</taxon>
        <taxon>eudicotyledons</taxon>
        <taxon>Gunneridae</taxon>
        <taxon>Pentapetalae</taxon>
        <taxon>asterids</taxon>
        <taxon>Ericales</taxon>
        <taxon>Actinidiaceae</taxon>
        <taxon>Actinidia</taxon>
    </lineage>
</organism>
<sequence length="123" mass="13457">MTRNPSFDNETQPWTVTELLSSWSVTTHGITADHSPSSSSWPVTIAVSLRFLHVRSGILAAWVFKLHIWVFKLQIPGMVLIEEDPVVVHPSNVSTASRVLPVLADAAVAGFHMAPLLPVLPEP</sequence>
<dbReference type="Proteomes" id="UP000585474">
    <property type="component" value="Unassembled WGS sequence"/>
</dbReference>
<dbReference type="GO" id="GO:0005840">
    <property type="term" value="C:ribosome"/>
    <property type="evidence" value="ECO:0007669"/>
    <property type="project" value="UniProtKB-KW"/>
</dbReference>
<dbReference type="AlphaFoldDB" id="A0A7J0FKI8"/>
<comment type="caution">
    <text evidence="1">The sequence shown here is derived from an EMBL/GenBank/DDBJ whole genome shotgun (WGS) entry which is preliminary data.</text>
</comment>
<gene>
    <name evidence="1" type="ORF">Acr_13g0006010</name>
</gene>
<evidence type="ECO:0000313" key="2">
    <source>
        <dbReference type="Proteomes" id="UP000585474"/>
    </source>
</evidence>
<keyword evidence="1" id="KW-0689">Ribosomal protein</keyword>
<dbReference type="OrthoDB" id="1737421at2759"/>
<proteinExistence type="predicted"/>
<protein>
    <submittedName>
        <fullName evidence="1">Ribosomal protein L18e/L15 superfamily protein</fullName>
    </submittedName>
</protein>
<keyword evidence="1" id="KW-0687">Ribonucleoprotein</keyword>
<accession>A0A7J0FKI8</accession>
<reference evidence="1 2" key="1">
    <citation type="submission" date="2019-07" db="EMBL/GenBank/DDBJ databases">
        <title>De Novo Assembly of kiwifruit Actinidia rufa.</title>
        <authorList>
            <person name="Sugita-Konishi S."/>
            <person name="Sato K."/>
            <person name="Mori E."/>
            <person name="Abe Y."/>
            <person name="Kisaki G."/>
            <person name="Hamano K."/>
            <person name="Suezawa K."/>
            <person name="Otani M."/>
            <person name="Fukuda T."/>
            <person name="Manabe T."/>
            <person name="Gomi K."/>
            <person name="Tabuchi M."/>
            <person name="Akimitsu K."/>
            <person name="Kataoka I."/>
        </authorList>
    </citation>
    <scope>NUCLEOTIDE SEQUENCE [LARGE SCALE GENOMIC DNA]</scope>
    <source>
        <strain evidence="2">cv. Fuchu</strain>
    </source>
</reference>
<name>A0A7J0FKI8_9ERIC</name>
<dbReference type="EMBL" id="BJWL01000013">
    <property type="protein sequence ID" value="GFY99200.1"/>
    <property type="molecule type" value="Genomic_DNA"/>
</dbReference>
<evidence type="ECO:0000313" key="1">
    <source>
        <dbReference type="EMBL" id="GFY99200.1"/>
    </source>
</evidence>